<dbReference type="AlphaFoldDB" id="A0A6J4KYQ8"/>
<feature type="non-terminal residue" evidence="2">
    <location>
        <position position="225"/>
    </location>
</feature>
<feature type="compositionally biased region" description="Low complexity" evidence="1">
    <location>
        <begin position="141"/>
        <end position="150"/>
    </location>
</feature>
<evidence type="ECO:0000256" key="1">
    <source>
        <dbReference type="SAM" id="MobiDB-lite"/>
    </source>
</evidence>
<feature type="region of interest" description="Disordered" evidence="1">
    <location>
        <begin position="90"/>
        <end position="120"/>
    </location>
</feature>
<feature type="non-terminal residue" evidence="2">
    <location>
        <position position="1"/>
    </location>
</feature>
<accession>A0A6J4KYQ8</accession>
<proteinExistence type="predicted"/>
<feature type="compositionally biased region" description="Basic and acidic residues" evidence="1">
    <location>
        <begin position="182"/>
        <end position="201"/>
    </location>
</feature>
<name>A0A6J4KYQ8_9ACTN</name>
<feature type="region of interest" description="Disordered" evidence="1">
    <location>
        <begin position="1"/>
        <end position="74"/>
    </location>
</feature>
<dbReference type="EMBL" id="CADCUF010000023">
    <property type="protein sequence ID" value="CAA9317901.1"/>
    <property type="molecule type" value="Genomic_DNA"/>
</dbReference>
<keyword evidence="2" id="KW-0378">Hydrolase</keyword>
<feature type="compositionally biased region" description="Low complexity" evidence="1">
    <location>
        <begin position="1"/>
        <end position="20"/>
    </location>
</feature>
<protein>
    <submittedName>
        <fullName evidence="2">Allophanate hydrolase 2 subunit 1</fullName>
        <ecNumber evidence="2">3.5.1.54</ecNumber>
    </submittedName>
</protein>
<organism evidence="2">
    <name type="scientific">uncultured Nocardioidaceae bacterium</name>
    <dbReference type="NCBI Taxonomy" id="253824"/>
    <lineage>
        <taxon>Bacteria</taxon>
        <taxon>Bacillati</taxon>
        <taxon>Actinomycetota</taxon>
        <taxon>Actinomycetes</taxon>
        <taxon>Propionibacteriales</taxon>
        <taxon>Nocardioidaceae</taxon>
        <taxon>environmental samples</taxon>
    </lineage>
</organism>
<evidence type="ECO:0000313" key="2">
    <source>
        <dbReference type="EMBL" id="CAA9317901.1"/>
    </source>
</evidence>
<feature type="region of interest" description="Disordered" evidence="1">
    <location>
        <begin position="141"/>
        <end position="225"/>
    </location>
</feature>
<dbReference type="EC" id="3.5.1.54" evidence="2"/>
<sequence length="225" mass="23426">DRVGRRGAAAAAVRRACAPRGGRDDRRGDRAVRRSAQLAAGGPGGGRRGPRCPDSALRRGGRPRRAAPLARGVAARRGRVLGAAVEGRRGADLLRRPGPGRRGPPVGDDAGGGCRHPRGAGLRGRVLRLLARVRLLLRSPRAARGAAAAGPAPPRPGRVGGGRRRLHRGLPDRLTGRLAAARSDRDPVVGPDRDRARRAVARDAGALRRGVGRRRGAASDPGRAV</sequence>
<reference evidence="2" key="1">
    <citation type="submission" date="2020-02" db="EMBL/GenBank/DDBJ databases">
        <authorList>
            <person name="Meier V. D."/>
        </authorList>
    </citation>
    <scope>NUCLEOTIDE SEQUENCE</scope>
    <source>
        <strain evidence="2">AVDCRST_MAG24</strain>
    </source>
</reference>
<feature type="compositionally biased region" description="Basic and acidic residues" evidence="1">
    <location>
        <begin position="21"/>
        <end position="32"/>
    </location>
</feature>
<gene>
    <name evidence="2" type="ORF">AVDCRST_MAG24-189</name>
</gene>
<dbReference type="GO" id="GO:0004039">
    <property type="term" value="F:allophanate hydrolase activity"/>
    <property type="evidence" value="ECO:0007669"/>
    <property type="project" value="UniProtKB-EC"/>
</dbReference>